<keyword evidence="3 8" id="KW-0813">Transport</keyword>
<keyword evidence="5 9" id="KW-0812">Transmembrane</keyword>
<dbReference type="Proteomes" id="UP000593802">
    <property type="component" value="Chromosome"/>
</dbReference>
<comment type="subcellular location">
    <subcellularLocation>
        <location evidence="1 8">Cell membrane</location>
        <topology evidence="1 8">Multi-pass membrane protein</topology>
    </subcellularLocation>
</comment>
<feature type="transmembrane region" description="Helical" evidence="9">
    <location>
        <begin position="33"/>
        <end position="52"/>
    </location>
</feature>
<evidence type="ECO:0000256" key="8">
    <source>
        <dbReference type="PIRNR" id="PIRNR016661"/>
    </source>
</evidence>
<feature type="transmembrane region" description="Helical" evidence="9">
    <location>
        <begin position="89"/>
        <end position="107"/>
    </location>
</feature>
<evidence type="ECO:0000313" key="10">
    <source>
        <dbReference type="EMBL" id="BCJ86781.1"/>
    </source>
</evidence>
<reference evidence="10 11" key="1">
    <citation type="submission" date="2020-08" db="EMBL/GenBank/DDBJ databases">
        <title>Complete Genome Sequence of Effusibacillus dendaii Strain skT53, Isolated from Farmland soil.</title>
        <authorList>
            <person name="Konishi T."/>
            <person name="Kawasaki H."/>
        </authorList>
    </citation>
    <scope>NUCLEOTIDE SEQUENCE [LARGE SCALE GENOMIC DNA]</scope>
    <source>
        <strain evidence="11">skT53</strain>
    </source>
</reference>
<dbReference type="PANTHER" id="PTHR34295:SF4">
    <property type="entry name" value="BIOTIN TRANSPORTER BIOY-RELATED"/>
    <property type="match status" value="1"/>
</dbReference>
<evidence type="ECO:0000256" key="7">
    <source>
        <dbReference type="ARBA" id="ARBA00023136"/>
    </source>
</evidence>
<evidence type="ECO:0000256" key="9">
    <source>
        <dbReference type="SAM" id="Phobius"/>
    </source>
</evidence>
<keyword evidence="4 8" id="KW-1003">Cell membrane</keyword>
<dbReference type="Pfam" id="PF02632">
    <property type="entry name" value="BioY"/>
    <property type="match status" value="1"/>
</dbReference>
<dbReference type="GO" id="GO:0015225">
    <property type="term" value="F:biotin transmembrane transporter activity"/>
    <property type="evidence" value="ECO:0007669"/>
    <property type="project" value="UniProtKB-UniRule"/>
</dbReference>
<dbReference type="PANTHER" id="PTHR34295">
    <property type="entry name" value="BIOTIN TRANSPORTER BIOY"/>
    <property type="match status" value="1"/>
</dbReference>
<gene>
    <name evidence="10" type="ORF">skT53_17660</name>
</gene>
<feature type="transmembrane region" description="Helical" evidence="9">
    <location>
        <begin position="161"/>
        <end position="178"/>
    </location>
</feature>
<keyword evidence="6 9" id="KW-1133">Transmembrane helix</keyword>
<evidence type="ECO:0000256" key="5">
    <source>
        <dbReference type="ARBA" id="ARBA00022692"/>
    </source>
</evidence>
<feature type="transmembrane region" description="Helical" evidence="9">
    <location>
        <begin position="119"/>
        <end position="141"/>
    </location>
</feature>
<dbReference type="RefSeq" id="WP_200760742.1">
    <property type="nucleotide sequence ID" value="NZ_AP023366.1"/>
</dbReference>
<accession>A0A7I8DFX9</accession>
<dbReference type="Gene3D" id="1.10.1760.20">
    <property type="match status" value="1"/>
</dbReference>
<dbReference type="GO" id="GO:0005886">
    <property type="term" value="C:plasma membrane"/>
    <property type="evidence" value="ECO:0007669"/>
    <property type="project" value="UniProtKB-SubCell"/>
</dbReference>
<evidence type="ECO:0000313" key="11">
    <source>
        <dbReference type="Proteomes" id="UP000593802"/>
    </source>
</evidence>
<proteinExistence type="inferred from homology"/>
<dbReference type="EMBL" id="AP023366">
    <property type="protein sequence ID" value="BCJ86781.1"/>
    <property type="molecule type" value="Genomic_DNA"/>
</dbReference>
<evidence type="ECO:0000256" key="1">
    <source>
        <dbReference type="ARBA" id="ARBA00004651"/>
    </source>
</evidence>
<dbReference type="InterPro" id="IPR003784">
    <property type="entry name" value="BioY"/>
</dbReference>
<name>A0A7I8DFX9_9BACL</name>
<organism evidence="10 11">
    <name type="scientific">Effusibacillus dendaii</name>
    <dbReference type="NCBI Taxonomy" id="2743772"/>
    <lineage>
        <taxon>Bacteria</taxon>
        <taxon>Bacillati</taxon>
        <taxon>Bacillota</taxon>
        <taxon>Bacilli</taxon>
        <taxon>Bacillales</taxon>
        <taxon>Alicyclobacillaceae</taxon>
        <taxon>Effusibacillus</taxon>
    </lineage>
</organism>
<keyword evidence="7 8" id="KW-0472">Membrane</keyword>
<evidence type="ECO:0000256" key="4">
    <source>
        <dbReference type="ARBA" id="ARBA00022475"/>
    </source>
</evidence>
<dbReference type="AlphaFoldDB" id="A0A7I8DFX9"/>
<dbReference type="KEGG" id="eff:skT53_17660"/>
<protein>
    <recommendedName>
        <fullName evidence="8">Biotin transporter</fullName>
    </recommendedName>
</protein>
<dbReference type="PIRSF" id="PIRSF016661">
    <property type="entry name" value="BioY"/>
    <property type="match status" value="1"/>
</dbReference>
<sequence length="185" mass="19979">MAKWTIRGLVFSALFAAITGALSYLKITLPFSPVPITFSTFGIMLAGSILGARYGFLSMLLVVILEVAGIPLLEGIPGVARIYGPTGGFLLAYPVAALLIGLFVERIKPNRWLFGKLSIVNFLFGSLFLYPSGVAWLAHIYHFSLAKALAAGFWPFLPGDILKSLLCAAITVAVWRVYPVERVSG</sequence>
<evidence type="ECO:0000256" key="2">
    <source>
        <dbReference type="ARBA" id="ARBA00010692"/>
    </source>
</evidence>
<evidence type="ECO:0000256" key="6">
    <source>
        <dbReference type="ARBA" id="ARBA00022989"/>
    </source>
</evidence>
<comment type="similarity">
    <text evidence="2 8">Belongs to the BioY family.</text>
</comment>
<feature type="transmembrane region" description="Helical" evidence="9">
    <location>
        <begin position="59"/>
        <end position="83"/>
    </location>
</feature>
<keyword evidence="11" id="KW-1185">Reference proteome</keyword>
<evidence type="ECO:0000256" key="3">
    <source>
        <dbReference type="ARBA" id="ARBA00022448"/>
    </source>
</evidence>